<dbReference type="GO" id="GO:0005762">
    <property type="term" value="C:mitochondrial large ribosomal subunit"/>
    <property type="evidence" value="ECO:0007669"/>
    <property type="project" value="TreeGrafter"/>
</dbReference>
<dbReference type="GO" id="GO:0003735">
    <property type="term" value="F:structural constituent of ribosome"/>
    <property type="evidence" value="ECO:0007669"/>
    <property type="project" value="InterPro"/>
</dbReference>
<evidence type="ECO:0000256" key="4">
    <source>
        <dbReference type="ARBA" id="ARBA00023274"/>
    </source>
</evidence>
<organism evidence="5">
    <name type="scientific">Xenopsylla cheopis</name>
    <name type="common">Oriental rat flea</name>
    <name type="synonym">Pulex cheopis</name>
    <dbReference type="NCBI Taxonomy" id="163159"/>
    <lineage>
        <taxon>Eukaryota</taxon>
        <taxon>Metazoa</taxon>
        <taxon>Ecdysozoa</taxon>
        <taxon>Arthropoda</taxon>
        <taxon>Hexapoda</taxon>
        <taxon>Insecta</taxon>
        <taxon>Pterygota</taxon>
        <taxon>Neoptera</taxon>
        <taxon>Endopterygota</taxon>
        <taxon>Siphonaptera</taxon>
        <taxon>Pulicidae</taxon>
        <taxon>Xenopsyllinae</taxon>
        <taxon>Xenopsylla</taxon>
    </lineage>
</organism>
<evidence type="ECO:0000313" key="5">
    <source>
        <dbReference type="EMBL" id="NOV46771.1"/>
    </source>
</evidence>
<reference evidence="5" key="1">
    <citation type="submission" date="2020-03" db="EMBL/GenBank/DDBJ databases">
        <title>Transcriptomic Profiling of the Digestive Tract of the Rat Flea, Xenopsylla cheopis, Following Blood Feeding and Infection with Yersinia pestis.</title>
        <authorList>
            <person name="Bland D.M."/>
            <person name="Martens C.A."/>
            <person name="Virtaneva K."/>
            <person name="Kanakabandi K."/>
            <person name="Long D."/>
            <person name="Rosenke R."/>
            <person name="Saturday G.A."/>
            <person name="Hoyt F.H."/>
            <person name="Bruno D.P."/>
            <person name="Ribeiro J.M.C."/>
            <person name="Hinnebusch J."/>
        </authorList>
    </citation>
    <scope>NUCLEOTIDE SEQUENCE</scope>
</reference>
<name>A0A6M2DNR4_XENCH</name>
<dbReference type="InterPro" id="IPR039982">
    <property type="entry name" value="Ribosomal_mL65"/>
</dbReference>
<keyword evidence="4" id="KW-0687">Ribonucleoprotein</keyword>
<evidence type="ECO:0000256" key="2">
    <source>
        <dbReference type="ARBA" id="ARBA00022980"/>
    </source>
</evidence>
<dbReference type="GO" id="GO:0006412">
    <property type="term" value="P:translation"/>
    <property type="evidence" value="ECO:0007669"/>
    <property type="project" value="InterPro"/>
</dbReference>
<accession>A0A6M2DNR4</accession>
<dbReference type="PANTHER" id="PTHR13014:SF3">
    <property type="entry name" value="LARGE RIBOSOMAL SUBUNIT PROTEIN ML65"/>
    <property type="match status" value="1"/>
</dbReference>
<keyword evidence="3" id="KW-0496">Mitochondrion</keyword>
<proteinExistence type="predicted"/>
<keyword evidence="2 5" id="KW-0689">Ribosomal protein</keyword>
<dbReference type="PANTHER" id="PTHR13014">
    <property type="entry name" value="MITOCHONDRIAL 28S RIBOSOMAL PROTEIN S30/P52 PRO-APOTOTIC PROTEIN"/>
    <property type="match status" value="1"/>
</dbReference>
<dbReference type="InterPro" id="IPR010793">
    <property type="entry name" value="Ribosomal_mL37/mL65"/>
</dbReference>
<evidence type="ECO:0000256" key="1">
    <source>
        <dbReference type="ARBA" id="ARBA00004173"/>
    </source>
</evidence>
<evidence type="ECO:0000256" key="3">
    <source>
        <dbReference type="ARBA" id="ARBA00023128"/>
    </source>
</evidence>
<protein>
    <submittedName>
        <fullName evidence="5">Putative mitochondrial 28s ribosomal protein s30</fullName>
    </submittedName>
</protein>
<dbReference type="EMBL" id="GIIL01003045">
    <property type="protein sequence ID" value="NOV46771.1"/>
    <property type="molecule type" value="Transcribed_RNA"/>
</dbReference>
<dbReference type="AlphaFoldDB" id="A0A6M2DNR4"/>
<comment type="subcellular location">
    <subcellularLocation>
        <location evidence="1">Mitochondrion</location>
    </subcellularLocation>
</comment>
<dbReference type="Pfam" id="PF07147">
    <property type="entry name" value="PDCD9"/>
    <property type="match status" value="1"/>
</dbReference>
<sequence length="546" mass="64619">MLRINLIKLKKSTSILKFLKYSTNAVVQTEQVPVSYPPILDLSRDAKKERLNQSWHEAIQNVKSVEEKLIKINMPKYYGFNCILINHPTVLYNAMPLVEHYTRTHFIEQDNLHDFYKQNEAKADTYVDLIKKDIEDTISFCYKAIDDSHLKRDNVEPSEIENKTAEIVIDNINRVIINYLAKKEDHLFEADVDYKPRVEAYWVVGGIHPNESTRKSKMGINWLKDEAEKYIDRHVQYLATPAITIRSKNPLESVIPYESATKDMYAVPHFPYDSRVVGYTQEHRHATCIPGFWPGDKQEFGLLSYHIRGNTANRLKPLDETENQEYVHIQGMLHSYAWLLAQANYQGFNTYNEIIYPLTAQTIVTNGQKFSFYTYQLNTTLIHSNNYRDNLKVNLCWGTKEMNLFDEIDDSGKVINLNEKVLKQLIQFYINQPTPRDIELKPYLDKDKPYIADIEEEEKRIWLENIFKNLVSNRPRHRLPYEIYHWEKIYKIDHKTRPMEARRRPFELGINPYNRRLDEHAPVYIPRCLRPELKKNKGRYAKTYYP</sequence>